<keyword evidence="3" id="KW-1185">Reference proteome</keyword>
<reference evidence="2 3" key="1">
    <citation type="submission" date="2013-06" db="EMBL/GenBank/DDBJ databases">
        <authorList>
            <person name="Weinstock G."/>
            <person name="Sodergren E."/>
            <person name="Lobos E.A."/>
            <person name="Fulton L."/>
            <person name="Fulton R."/>
            <person name="Courtney L."/>
            <person name="Fronick C."/>
            <person name="O'Laughlin M."/>
            <person name="Godfrey J."/>
            <person name="Wilson R.M."/>
            <person name="Miner T."/>
            <person name="Farmer C."/>
            <person name="Delehaunty K."/>
            <person name="Cordes M."/>
            <person name="Minx P."/>
            <person name="Tomlinson C."/>
            <person name="Chen J."/>
            <person name="Wollam A."/>
            <person name="Pepin K.H."/>
            <person name="Bhonagiri V."/>
            <person name="Zhang X."/>
            <person name="Warren W."/>
            <person name="Mitreva M."/>
            <person name="Mardis E.R."/>
            <person name="Wilson R.K."/>
        </authorList>
    </citation>
    <scope>NUCLEOTIDE SEQUENCE [LARGE SCALE GENOMIC DNA]</scope>
    <source>
        <strain evidence="2 3">ATCC 29099</strain>
    </source>
</reference>
<dbReference type="HOGENOM" id="CLU_066636_0_0_9"/>
<feature type="domain" description="Transposase (putative) YhgA-like" evidence="1">
    <location>
        <begin position="130"/>
        <end position="216"/>
    </location>
</feature>
<accession>U2PJ64</accession>
<evidence type="ECO:0000313" key="3">
    <source>
        <dbReference type="Proteomes" id="UP000016608"/>
    </source>
</evidence>
<comment type="caution">
    <text evidence="2">The sequence shown here is derived from an EMBL/GenBank/DDBJ whole genome shotgun (WGS) entry which is preliminary data.</text>
</comment>
<evidence type="ECO:0000259" key="1">
    <source>
        <dbReference type="Pfam" id="PF04754"/>
    </source>
</evidence>
<dbReference type="AlphaFoldDB" id="U2PJ64"/>
<dbReference type="PATRIC" id="fig|1256908.3.peg.1926"/>
<dbReference type="RefSeq" id="WP_021740620.1">
    <property type="nucleotide sequence ID" value="NZ_KI271187.1"/>
</dbReference>
<dbReference type="eggNOG" id="COG5464">
    <property type="taxonomic scope" value="Bacteria"/>
</dbReference>
<dbReference type="Pfam" id="PF04754">
    <property type="entry name" value="Transposase_31"/>
    <property type="match status" value="1"/>
</dbReference>
<dbReference type="Proteomes" id="UP000016608">
    <property type="component" value="Unassembled WGS sequence"/>
</dbReference>
<dbReference type="GeneID" id="93181357"/>
<organism evidence="2 3">
    <name type="scientific">Eubacterium ramulus ATCC 29099</name>
    <dbReference type="NCBI Taxonomy" id="1256908"/>
    <lineage>
        <taxon>Bacteria</taxon>
        <taxon>Bacillati</taxon>
        <taxon>Bacillota</taxon>
        <taxon>Clostridia</taxon>
        <taxon>Eubacteriales</taxon>
        <taxon>Eubacteriaceae</taxon>
        <taxon>Eubacterium</taxon>
    </lineage>
</organism>
<protein>
    <recommendedName>
        <fullName evidence="1">Transposase (putative) YhgA-like domain-containing protein</fullName>
    </recommendedName>
</protein>
<evidence type="ECO:0000313" key="2">
    <source>
        <dbReference type="EMBL" id="ERK44191.1"/>
    </source>
</evidence>
<name>U2PJ64_EUBRA</name>
<gene>
    <name evidence="2" type="ORF">HMPREF0373_02085</name>
</gene>
<dbReference type="EMBL" id="AWVJ01000128">
    <property type="protein sequence ID" value="ERK44191.1"/>
    <property type="molecule type" value="Genomic_DNA"/>
</dbReference>
<dbReference type="InterPro" id="IPR006842">
    <property type="entry name" value="Transposase_31"/>
</dbReference>
<sequence length="306" mass="35951">MEHTKADIIFKDFWRNNERFADLFNVVVFGGKEVIKPEALHEMDTDVSGVIQLKDYKETLSRTRDVIKKTAYGVEFVVLGIESQQHIHYAMPLRHMVYDAMSYLKEYQEITRKYKKDTGKKTEDEFLSKMKKDDRLHPVITLTVYYGEKQWDGPYCLKDMIVEMPEEIAAIFSDYKMNLLEVRDSDRYVFNNTDVQSVFEITREIFAGHFEKIQEKYGNKEMGSDLLTVVGQMTGSKELIRMSRNMEVNSMCEALEKLKEEGEQMGREKEREAVILTMLQNNYPISEICKLLNIPEEEVLKIKDRK</sequence>
<proteinExistence type="predicted"/>